<feature type="signal peptide" evidence="2">
    <location>
        <begin position="1"/>
        <end position="33"/>
    </location>
</feature>
<dbReference type="EMBL" id="BAAALM010000007">
    <property type="protein sequence ID" value="GAA1203797.1"/>
    <property type="molecule type" value="Genomic_DNA"/>
</dbReference>
<gene>
    <name evidence="3" type="ORF">GCM10009675_22050</name>
</gene>
<feature type="chain" id="PRO_5046137688" description="Neocarzinostatin family protein" evidence="2">
    <location>
        <begin position="34"/>
        <end position="272"/>
    </location>
</feature>
<name>A0ABN1VBG1_9PSEU</name>
<reference evidence="3 4" key="1">
    <citation type="journal article" date="2019" name="Int. J. Syst. Evol. Microbiol.">
        <title>The Global Catalogue of Microorganisms (GCM) 10K type strain sequencing project: providing services to taxonomists for standard genome sequencing and annotation.</title>
        <authorList>
            <consortium name="The Broad Institute Genomics Platform"/>
            <consortium name="The Broad Institute Genome Sequencing Center for Infectious Disease"/>
            <person name="Wu L."/>
            <person name="Ma J."/>
        </authorList>
    </citation>
    <scope>NUCLEOTIDE SEQUENCE [LARGE SCALE GENOMIC DNA]</scope>
    <source>
        <strain evidence="3 4">JCM 13022</strain>
    </source>
</reference>
<sequence length="272" mass="27543">MTRMRTARRAGRLSAVGLASLALTAALAGPAQADRGGTAHTGSQSGEGAATAAQDRKTGTAATGDADTGDTETQAVQASDDWAPTATGTVGMVDVVQDGTDVRVGPIAACDVDGETSGSTPGITVGEGGELAAYGRGETSCVRENGRAEAEVSGTRFSTSVLEQYGGPKIRVRSYSASCHTTDNGSASSMWLSGVTGFAVPEEIPPNHEVMIPGATENDPPLARVVLNEFTAPEPPDGSMAMSAMRIELFPEGGPVTGDIRVGASHCAPYGD</sequence>
<protein>
    <recommendedName>
        <fullName evidence="5">Neocarzinostatin family protein</fullName>
    </recommendedName>
</protein>
<comment type="caution">
    <text evidence="3">The sequence shown here is derived from an EMBL/GenBank/DDBJ whole genome shotgun (WGS) entry which is preliminary data.</text>
</comment>
<keyword evidence="4" id="KW-1185">Reference proteome</keyword>
<accession>A0ABN1VBG1</accession>
<dbReference type="Proteomes" id="UP001500467">
    <property type="component" value="Unassembled WGS sequence"/>
</dbReference>
<keyword evidence="2" id="KW-0732">Signal</keyword>
<evidence type="ECO:0000256" key="2">
    <source>
        <dbReference type="SAM" id="SignalP"/>
    </source>
</evidence>
<proteinExistence type="predicted"/>
<evidence type="ECO:0000256" key="1">
    <source>
        <dbReference type="SAM" id="MobiDB-lite"/>
    </source>
</evidence>
<evidence type="ECO:0000313" key="3">
    <source>
        <dbReference type="EMBL" id="GAA1203797.1"/>
    </source>
</evidence>
<feature type="region of interest" description="Disordered" evidence="1">
    <location>
        <begin position="32"/>
        <end position="83"/>
    </location>
</feature>
<dbReference type="RefSeq" id="WP_253853026.1">
    <property type="nucleotide sequence ID" value="NZ_BAAALM010000007.1"/>
</dbReference>
<organism evidence="3 4">
    <name type="scientific">Prauserella alba</name>
    <dbReference type="NCBI Taxonomy" id="176898"/>
    <lineage>
        <taxon>Bacteria</taxon>
        <taxon>Bacillati</taxon>
        <taxon>Actinomycetota</taxon>
        <taxon>Actinomycetes</taxon>
        <taxon>Pseudonocardiales</taxon>
        <taxon>Pseudonocardiaceae</taxon>
        <taxon>Prauserella</taxon>
    </lineage>
</organism>
<evidence type="ECO:0000313" key="4">
    <source>
        <dbReference type="Proteomes" id="UP001500467"/>
    </source>
</evidence>
<evidence type="ECO:0008006" key="5">
    <source>
        <dbReference type="Google" id="ProtNLM"/>
    </source>
</evidence>